<dbReference type="PANTHER" id="PTHR31566:SF0">
    <property type="entry name" value="CYTOCHROME C BIOGENESIS PROTEIN CCS1, CHLOROPLASTIC"/>
    <property type="match status" value="1"/>
</dbReference>
<evidence type="ECO:0000259" key="7">
    <source>
        <dbReference type="Pfam" id="PF05140"/>
    </source>
</evidence>
<reference evidence="8 9" key="1">
    <citation type="submission" date="2020-03" db="EMBL/GenBank/DDBJ databases">
        <title>Nocardioides sp. nov., isolated from fish.</title>
        <authorList>
            <person name="Hyun D.-W."/>
            <person name="Bae J.-W."/>
        </authorList>
    </citation>
    <scope>NUCLEOTIDE SEQUENCE [LARGE SCALE GENOMIC DNA]</scope>
    <source>
        <strain evidence="8 9">HDW12A</strain>
    </source>
</reference>
<dbReference type="GO" id="GO:0016020">
    <property type="term" value="C:membrane"/>
    <property type="evidence" value="ECO:0007669"/>
    <property type="project" value="UniProtKB-SubCell"/>
</dbReference>
<sequence>MTETGGRDRQATPMPADMTSRELARWVWRQVTSMRTALMLLLLLALASIPGSVVPQEDVDSIGVSRWQEEHPKLTPIYDALGLFSVYDSPWFSAIYLLLMVSLVGCIVPRTAVYWRALRAEPPRAPSNLSRLPEHSAYATPDAPDDVLQRAASELKRRRYRVVTVDGAVSAEKGYLREVGNLVFHISVLVVLAGFAVGGLFGFKGGVIVVEGKGFSNDLTQYDDFVPGSLFDADDLEPFSFTIKDFEVDWLTEGPRAGMARKFVSELEYQETPDSPVKDYDLRVNHPLDVGDTEVFLIGHGYAPQITIRDGNGDVARSGPAIFLPLDQTFQSFGVARAPFGNPDEIALEGEFFPTFALGDGMPRSTYGDLANPVLSLFVYTGDLGTGGSVYVLDKADATQLMKDDEQPLRLDLRPGDTVELPDGLGSVTFEEEIPRWNKVQISHTPGKLVALTGVVLALLGLLGSLFIRPRRVWVRARRDEATDSTIVDLGALDRSNGGDPERGELELAGIMASLQHTREDKA</sequence>
<dbReference type="PANTHER" id="PTHR31566">
    <property type="entry name" value="CYTOCHROME C BIOGENESIS PROTEIN CCS1, CHLOROPLASTIC"/>
    <property type="match status" value="1"/>
</dbReference>
<keyword evidence="2 6" id="KW-0812">Transmembrane</keyword>
<evidence type="ECO:0000256" key="5">
    <source>
        <dbReference type="ARBA" id="ARBA00023136"/>
    </source>
</evidence>
<evidence type="ECO:0000256" key="6">
    <source>
        <dbReference type="SAM" id="Phobius"/>
    </source>
</evidence>
<protein>
    <submittedName>
        <fullName evidence="8">Cytochrome c biogenesis protein ResB</fullName>
    </submittedName>
</protein>
<proteinExistence type="predicted"/>
<evidence type="ECO:0000256" key="4">
    <source>
        <dbReference type="ARBA" id="ARBA00022989"/>
    </source>
</evidence>
<dbReference type="EMBL" id="CP049866">
    <property type="protein sequence ID" value="QIK74499.1"/>
    <property type="molecule type" value="Genomic_DNA"/>
</dbReference>
<dbReference type="InterPro" id="IPR023494">
    <property type="entry name" value="Cyt_c_bgen_Ccs1/CcsB/ResB"/>
</dbReference>
<evidence type="ECO:0000256" key="3">
    <source>
        <dbReference type="ARBA" id="ARBA00022748"/>
    </source>
</evidence>
<evidence type="ECO:0000256" key="2">
    <source>
        <dbReference type="ARBA" id="ARBA00022692"/>
    </source>
</evidence>
<dbReference type="Proteomes" id="UP000502035">
    <property type="component" value="Chromosome"/>
</dbReference>
<feature type="transmembrane region" description="Helical" evidence="6">
    <location>
        <begin position="182"/>
        <end position="203"/>
    </location>
</feature>
<feature type="transmembrane region" description="Helical" evidence="6">
    <location>
        <begin position="449"/>
        <end position="468"/>
    </location>
</feature>
<gene>
    <name evidence="8" type="ORF">G7071_02665</name>
</gene>
<organism evidence="8 9">
    <name type="scientific">Nocardioides piscis</name>
    <dbReference type="NCBI Taxonomy" id="2714938"/>
    <lineage>
        <taxon>Bacteria</taxon>
        <taxon>Bacillati</taxon>
        <taxon>Actinomycetota</taxon>
        <taxon>Actinomycetes</taxon>
        <taxon>Propionibacteriales</taxon>
        <taxon>Nocardioidaceae</taxon>
        <taxon>Nocardioides</taxon>
    </lineage>
</organism>
<keyword evidence="9" id="KW-1185">Reference proteome</keyword>
<dbReference type="GO" id="GO:0017004">
    <property type="term" value="P:cytochrome complex assembly"/>
    <property type="evidence" value="ECO:0007669"/>
    <property type="project" value="UniProtKB-KW"/>
</dbReference>
<comment type="subcellular location">
    <subcellularLocation>
        <location evidence="1">Membrane</location>
        <topology evidence="1">Multi-pass membrane protein</topology>
    </subcellularLocation>
</comment>
<keyword evidence="5 6" id="KW-0472">Membrane</keyword>
<accession>A0A6G7YCP7</accession>
<feature type="transmembrane region" description="Helical" evidence="6">
    <location>
        <begin position="91"/>
        <end position="109"/>
    </location>
</feature>
<feature type="domain" description="ResB-like" evidence="7">
    <location>
        <begin position="34"/>
        <end position="498"/>
    </location>
</feature>
<dbReference type="AlphaFoldDB" id="A0A6G7YCP7"/>
<name>A0A6G7YCP7_9ACTN</name>
<keyword evidence="3" id="KW-0201">Cytochrome c-type biogenesis</keyword>
<dbReference type="InterPro" id="IPR007816">
    <property type="entry name" value="ResB-like_domain"/>
</dbReference>
<evidence type="ECO:0000313" key="9">
    <source>
        <dbReference type="Proteomes" id="UP000502035"/>
    </source>
</evidence>
<dbReference type="Pfam" id="PF05140">
    <property type="entry name" value="ResB"/>
    <property type="match status" value="1"/>
</dbReference>
<dbReference type="RefSeq" id="WP_166314599.1">
    <property type="nucleotide sequence ID" value="NZ_CP049866.1"/>
</dbReference>
<keyword evidence="4 6" id="KW-1133">Transmembrane helix</keyword>
<evidence type="ECO:0000313" key="8">
    <source>
        <dbReference type="EMBL" id="QIK74499.1"/>
    </source>
</evidence>
<evidence type="ECO:0000256" key="1">
    <source>
        <dbReference type="ARBA" id="ARBA00004141"/>
    </source>
</evidence>
<dbReference type="KEGG" id="npi:G7071_02665"/>